<proteinExistence type="predicted"/>
<protein>
    <submittedName>
        <fullName evidence="1">Uncharacterized protein</fullName>
    </submittedName>
</protein>
<dbReference type="Proteomes" id="UP000271031">
    <property type="component" value="Unassembled WGS sequence"/>
</dbReference>
<sequence length="114" mass="12313">MEARGFSEKSCAKAVTMPAGGAGGTAHAKKRKLRPKATRCAAGVSQGCRGGAKAFSFFGMSLVGIVKSFRSTFFRKSLAVASFRPQAVLGKIWKKIKTHQDSLMGFLINRRFLL</sequence>
<evidence type="ECO:0000313" key="1">
    <source>
        <dbReference type="EMBL" id="RNB91266.1"/>
    </source>
</evidence>
<evidence type="ECO:0000313" key="2">
    <source>
        <dbReference type="Proteomes" id="UP000271031"/>
    </source>
</evidence>
<accession>A0A3M8DT41</accession>
<dbReference type="AlphaFoldDB" id="A0A3M8DT41"/>
<keyword evidence="2" id="KW-1185">Reference proteome</keyword>
<name>A0A3M8DT41_9BACL</name>
<reference evidence="1 2" key="1">
    <citation type="submission" date="2018-10" db="EMBL/GenBank/DDBJ databases">
        <title>Phylogenomics of Brevibacillus.</title>
        <authorList>
            <person name="Dunlap C."/>
        </authorList>
    </citation>
    <scope>NUCLEOTIDE SEQUENCE [LARGE SCALE GENOMIC DNA]</scope>
    <source>
        <strain evidence="1 2">JCM 15716</strain>
    </source>
</reference>
<comment type="caution">
    <text evidence="1">The sequence shown here is derived from an EMBL/GenBank/DDBJ whole genome shotgun (WGS) entry which is preliminary data.</text>
</comment>
<organism evidence="1 2">
    <name type="scientific">Brevibacillus fluminis</name>
    <dbReference type="NCBI Taxonomy" id="511487"/>
    <lineage>
        <taxon>Bacteria</taxon>
        <taxon>Bacillati</taxon>
        <taxon>Bacillota</taxon>
        <taxon>Bacilli</taxon>
        <taxon>Bacillales</taxon>
        <taxon>Paenibacillaceae</taxon>
        <taxon>Brevibacillus</taxon>
    </lineage>
</organism>
<dbReference type="EMBL" id="RHHQ01000006">
    <property type="protein sequence ID" value="RNB91266.1"/>
    <property type="molecule type" value="Genomic_DNA"/>
</dbReference>
<gene>
    <name evidence="1" type="ORF">EDM56_06710</name>
</gene>